<comment type="caution">
    <text evidence="4">The sequence shown here is derived from an EMBL/GenBank/DDBJ whole genome shotgun (WGS) entry which is preliminary data.</text>
</comment>
<sequence>MSSPSPVHIKDTFGAIFIGALVTMTIYGITTLQAYFYYLSFPQDGIKTKLLVASIWILDTIHAIFMCHALHYYLIDQFGNAAALRDGTWTVFMSIAINVIMAFIVQCFFTQRIFKLSPLDRRWWIAGIIGFFVFAHFVFGIQTVVYLFIKKQFSRLKEVALNNALPFGISAIISDITIAAALCMLLRNSRTTFEDTNTVINRLIIFAINRCILTSAMAILETIVFTVLPNSFYSLAIDFVIGKLYANSLLAVLNSRARLRSGTTQEESSATEMSLRFNVTSAVANHQTSLLQVRTRDRDSLRRSNIADEEKGDQRIVTVSTTASNHSRKDGRTLDEGLAL</sequence>
<dbReference type="InterPro" id="IPR045339">
    <property type="entry name" value="DUF6534"/>
</dbReference>
<feature type="transmembrane region" description="Helical" evidence="2">
    <location>
        <begin position="12"/>
        <end position="38"/>
    </location>
</feature>
<feature type="transmembrane region" description="Helical" evidence="2">
    <location>
        <begin position="123"/>
        <end position="149"/>
    </location>
</feature>
<dbReference type="PANTHER" id="PTHR40465">
    <property type="entry name" value="CHROMOSOME 1, WHOLE GENOME SHOTGUN SEQUENCE"/>
    <property type="match status" value="1"/>
</dbReference>
<feature type="transmembrane region" description="Helical" evidence="2">
    <location>
        <begin position="87"/>
        <end position="111"/>
    </location>
</feature>
<dbReference type="EMBL" id="CACVBS010000057">
    <property type="protein sequence ID" value="CAA7267161.1"/>
    <property type="molecule type" value="Genomic_DNA"/>
</dbReference>
<keyword evidence="5" id="KW-1185">Reference proteome</keyword>
<feature type="transmembrane region" description="Helical" evidence="2">
    <location>
        <begin position="199"/>
        <end position="220"/>
    </location>
</feature>
<accession>A0A8S0XWR1</accession>
<keyword evidence="2" id="KW-0812">Transmembrane</keyword>
<dbReference type="PANTHER" id="PTHR40465:SF1">
    <property type="entry name" value="DUF6534 DOMAIN-CONTAINING PROTEIN"/>
    <property type="match status" value="1"/>
</dbReference>
<evidence type="ECO:0000256" key="1">
    <source>
        <dbReference type="SAM" id="MobiDB-lite"/>
    </source>
</evidence>
<dbReference type="AlphaFoldDB" id="A0A8S0XWR1"/>
<feature type="compositionally biased region" description="Basic and acidic residues" evidence="1">
    <location>
        <begin position="327"/>
        <end position="340"/>
    </location>
</feature>
<feature type="transmembrane region" description="Helical" evidence="2">
    <location>
        <begin position="50"/>
        <end position="75"/>
    </location>
</feature>
<evidence type="ECO:0000313" key="4">
    <source>
        <dbReference type="EMBL" id="CAA7267161.1"/>
    </source>
</evidence>
<evidence type="ECO:0000259" key="3">
    <source>
        <dbReference type="Pfam" id="PF20152"/>
    </source>
</evidence>
<feature type="region of interest" description="Disordered" evidence="1">
    <location>
        <begin position="321"/>
        <end position="340"/>
    </location>
</feature>
<protein>
    <recommendedName>
        <fullName evidence="3">DUF6534 domain-containing protein</fullName>
    </recommendedName>
</protein>
<reference evidence="4 5" key="1">
    <citation type="submission" date="2020-01" db="EMBL/GenBank/DDBJ databases">
        <authorList>
            <person name="Gupta K D."/>
        </authorList>
    </citation>
    <scope>NUCLEOTIDE SEQUENCE [LARGE SCALE GENOMIC DNA]</scope>
</reference>
<feature type="transmembrane region" description="Helical" evidence="2">
    <location>
        <begin position="169"/>
        <end position="187"/>
    </location>
</feature>
<dbReference type="Pfam" id="PF20152">
    <property type="entry name" value="DUF6534"/>
    <property type="match status" value="1"/>
</dbReference>
<organism evidence="4 5">
    <name type="scientific">Cyclocybe aegerita</name>
    <name type="common">Black poplar mushroom</name>
    <name type="synonym">Agrocybe aegerita</name>
    <dbReference type="NCBI Taxonomy" id="1973307"/>
    <lineage>
        <taxon>Eukaryota</taxon>
        <taxon>Fungi</taxon>
        <taxon>Dikarya</taxon>
        <taxon>Basidiomycota</taxon>
        <taxon>Agaricomycotina</taxon>
        <taxon>Agaricomycetes</taxon>
        <taxon>Agaricomycetidae</taxon>
        <taxon>Agaricales</taxon>
        <taxon>Agaricineae</taxon>
        <taxon>Bolbitiaceae</taxon>
        <taxon>Cyclocybe</taxon>
    </lineage>
</organism>
<feature type="transmembrane region" description="Helical" evidence="2">
    <location>
        <begin position="232"/>
        <end position="253"/>
    </location>
</feature>
<name>A0A8S0XWR1_CYCAE</name>
<evidence type="ECO:0000313" key="5">
    <source>
        <dbReference type="Proteomes" id="UP000467700"/>
    </source>
</evidence>
<evidence type="ECO:0000256" key="2">
    <source>
        <dbReference type="SAM" id="Phobius"/>
    </source>
</evidence>
<feature type="domain" description="DUF6534" evidence="3">
    <location>
        <begin position="171"/>
        <end position="257"/>
    </location>
</feature>
<proteinExistence type="predicted"/>
<keyword evidence="2" id="KW-0472">Membrane</keyword>
<keyword evidence="2" id="KW-1133">Transmembrane helix</keyword>
<dbReference type="OrthoDB" id="3012488at2759"/>
<dbReference type="Proteomes" id="UP000467700">
    <property type="component" value="Unassembled WGS sequence"/>
</dbReference>
<gene>
    <name evidence="4" type="ORF">AAE3_LOCUS9213</name>
</gene>